<dbReference type="InterPro" id="IPR036457">
    <property type="entry name" value="PPM-type-like_dom_sf"/>
</dbReference>
<feature type="region of interest" description="Disordered" evidence="1">
    <location>
        <begin position="51"/>
        <end position="87"/>
    </location>
</feature>
<dbReference type="Pfam" id="PF07228">
    <property type="entry name" value="SpoIIE"/>
    <property type="match status" value="1"/>
</dbReference>
<keyword evidence="4" id="KW-1185">Reference proteome</keyword>
<evidence type="ECO:0000256" key="1">
    <source>
        <dbReference type="SAM" id="MobiDB-lite"/>
    </source>
</evidence>
<accession>A0ABR6L9X7</accession>
<evidence type="ECO:0000313" key="4">
    <source>
        <dbReference type="Proteomes" id="UP000530530"/>
    </source>
</evidence>
<organism evidence="3 4">
    <name type="scientific">Streptomyces rapamycinicus</name>
    <dbReference type="NCBI Taxonomy" id="1226757"/>
    <lineage>
        <taxon>Bacteria</taxon>
        <taxon>Bacillati</taxon>
        <taxon>Actinomycetota</taxon>
        <taxon>Actinomycetes</taxon>
        <taxon>Kitasatosporales</taxon>
        <taxon>Streptomycetaceae</taxon>
        <taxon>Streptomyces</taxon>
        <taxon>Streptomyces violaceusniger group</taxon>
    </lineage>
</organism>
<proteinExistence type="predicted"/>
<name>A0ABR6L9X7_9ACTN</name>
<dbReference type="Gene3D" id="3.60.40.10">
    <property type="entry name" value="PPM-type phosphatase domain"/>
    <property type="match status" value="1"/>
</dbReference>
<dbReference type="InterPro" id="IPR001932">
    <property type="entry name" value="PPM-type_phosphatase-like_dom"/>
</dbReference>
<gene>
    <name evidence="3" type="ORF">BJY27_000096</name>
</gene>
<sequence length="87" mass="9447">MPPDEVLSRLDEQVIRLTEAEADPRHPAATTMAATCLYAVYDPVTRTCTMARAGHPRPRSSTRTATSPSPTCPPEHRSASDWSPSSP</sequence>
<feature type="domain" description="PPM-type phosphatase" evidence="2">
    <location>
        <begin position="2"/>
        <end position="58"/>
    </location>
</feature>
<protein>
    <recommendedName>
        <fullName evidence="2">PPM-type phosphatase domain-containing protein</fullName>
    </recommendedName>
</protein>
<evidence type="ECO:0000313" key="3">
    <source>
        <dbReference type="EMBL" id="MBB4779135.1"/>
    </source>
</evidence>
<evidence type="ECO:0000259" key="2">
    <source>
        <dbReference type="Pfam" id="PF07228"/>
    </source>
</evidence>
<dbReference type="EMBL" id="JACHNG010000001">
    <property type="protein sequence ID" value="MBB4779135.1"/>
    <property type="molecule type" value="Genomic_DNA"/>
</dbReference>
<dbReference type="Proteomes" id="UP000530530">
    <property type="component" value="Unassembled WGS sequence"/>
</dbReference>
<reference evidence="3 4" key="1">
    <citation type="submission" date="2020-08" db="EMBL/GenBank/DDBJ databases">
        <title>Sequencing the genomes of 1000 actinobacteria strains.</title>
        <authorList>
            <person name="Klenk H.-P."/>
        </authorList>
    </citation>
    <scope>NUCLEOTIDE SEQUENCE [LARGE SCALE GENOMIC DNA]</scope>
    <source>
        <strain evidence="3 4">DSM 41530</strain>
    </source>
</reference>
<comment type="caution">
    <text evidence="3">The sequence shown here is derived from an EMBL/GenBank/DDBJ whole genome shotgun (WGS) entry which is preliminary data.</text>
</comment>